<dbReference type="Pfam" id="PF00005">
    <property type="entry name" value="ABC_tran"/>
    <property type="match status" value="1"/>
</dbReference>
<gene>
    <name evidence="5" type="ORF">SAMN04487970_102332</name>
</gene>
<dbReference type="SUPFAM" id="SSF52540">
    <property type="entry name" value="P-loop containing nucleoside triphosphate hydrolases"/>
    <property type="match status" value="1"/>
</dbReference>
<protein>
    <submittedName>
        <fullName evidence="5">ABC transporter</fullName>
    </submittedName>
</protein>
<reference evidence="6" key="1">
    <citation type="submission" date="2016-10" db="EMBL/GenBank/DDBJ databases">
        <authorList>
            <person name="Varghese N."/>
            <person name="Submissions S."/>
        </authorList>
    </citation>
    <scope>NUCLEOTIDE SEQUENCE [LARGE SCALE GENOMIC DNA]</scope>
    <source>
        <strain evidence="6">CGMCC 1.8946</strain>
    </source>
</reference>
<dbReference type="STRING" id="624147.SAMN04487970_102332"/>
<dbReference type="InterPro" id="IPR003593">
    <property type="entry name" value="AAA+_ATPase"/>
</dbReference>
<dbReference type="EMBL" id="FMTT01000023">
    <property type="protein sequence ID" value="SCW64362.1"/>
    <property type="molecule type" value="Genomic_DNA"/>
</dbReference>
<dbReference type="RefSeq" id="WP_090673435.1">
    <property type="nucleotide sequence ID" value="NZ_FMTT01000023.1"/>
</dbReference>
<evidence type="ECO:0000259" key="4">
    <source>
        <dbReference type="PROSITE" id="PS50893"/>
    </source>
</evidence>
<dbReference type="PROSITE" id="PS50893">
    <property type="entry name" value="ABC_TRANSPORTER_2"/>
    <property type="match status" value="1"/>
</dbReference>
<accession>A0A1G4S511</accession>
<dbReference type="PANTHER" id="PTHR42939:SF1">
    <property type="entry name" value="ABC TRANSPORTER ATP-BINDING PROTEIN ALBC-RELATED"/>
    <property type="match status" value="1"/>
</dbReference>
<name>A0A1G4S511_9BACL</name>
<dbReference type="InterPro" id="IPR027417">
    <property type="entry name" value="P-loop_NTPase"/>
</dbReference>
<dbReference type="GO" id="GO:0016887">
    <property type="term" value="F:ATP hydrolysis activity"/>
    <property type="evidence" value="ECO:0007669"/>
    <property type="project" value="InterPro"/>
</dbReference>
<organism evidence="5 6">
    <name type="scientific">Paenibacillus tianmuensis</name>
    <dbReference type="NCBI Taxonomy" id="624147"/>
    <lineage>
        <taxon>Bacteria</taxon>
        <taxon>Bacillati</taxon>
        <taxon>Bacillota</taxon>
        <taxon>Bacilli</taxon>
        <taxon>Bacillales</taxon>
        <taxon>Paenibacillaceae</taxon>
        <taxon>Paenibacillus</taxon>
    </lineage>
</organism>
<keyword evidence="3" id="KW-0067">ATP-binding</keyword>
<dbReference type="InterPro" id="IPR051782">
    <property type="entry name" value="ABC_Transporter_VariousFunc"/>
</dbReference>
<sequence>MGDMIRLDVRKAAFRHSSSAPWVFEGVEFSLSPGINALFGPNGSGKTTMLECIAGIRTFGKGDIRFTLQDRQLGGKRFRERLGYVSQQFSLYEEMKAEHFLTYTAEMKLIPPRLIPDRVAEVLTDFGLARFGQFRIKSLSTGQRRRLSIAQAMLSDPHLLLLDEPLEGLDLEERAHVMNLLHEHANGCIILLVGHMFMEIEDWVDQVLFLAGGVMSGPKSPQQWKSVMLHETLGNSRAAEIPAERFPTLEEVYLDFVSRRRRLD</sequence>
<evidence type="ECO:0000256" key="1">
    <source>
        <dbReference type="ARBA" id="ARBA00022448"/>
    </source>
</evidence>
<evidence type="ECO:0000256" key="2">
    <source>
        <dbReference type="ARBA" id="ARBA00022741"/>
    </source>
</evidence>
<dbReference type="SMART" id="SM00382">
    <property type="entry name" value="AAA"/>
    <property type="match status" value="1"/>
</dbReference>
<evidence type="ECO:0000256" key="3">
    <source>
        <dbReference type="ARBA" id="ARBA00022840"/>
    </source>
</evidence>
<dbReference type="OrthoDB" id="2643074at2"/>
<dbReference type="AlphaFoldDB" id="A0A1G4S511"/>
<keyword evidence="6" id="KW-1185">Reference proteome</keyword>
<feature type="domain" description="ABC transporter" evidence="4">
    <location>
        <begin position="4"/>
        <end position="237"/>
    </location>
</feature>
<dbReference type="PANTHER" id="PTHR42939">
    <property type="entry name" value="ABC TRANSPORTER ATP-BINDING PROTEIN ALBC-RELATED"/>
    <property type="match status" value="1"/>
</dbReference>
<evidence type="ECO:0000313" key="5">
    <source>
        <dbReference type="EMBL" id="SCW64362.1"/>
    </source>
</evidence>
<keyword evidence="2" id="KW-0547">Nucleotide-binding</keyword>
<dbReference type="Proteomes" id="UP000198601">
    <property type="component" value="Unassembled WGS sequence"/>
</dbReference>
<dbReference type="InterPro" id="IPR003439">
    <property type="entry name" value="ABC_transporter-like_ATP-bd"/>
</dbReference>
<proteinExistence type="predicted"/>
<dbReference type="Gene3D" id="3.40.50.300">
    <property type="entry name" value="P-loop containing nucleotide triphosphate hydrolases"/>
    <property type="match status" value="1"/>
</dbReference>
<dbReference type="GO" id="GO:0005524">
    <property type="term" value="F:ATP binding"/>
    <property type="evidence" value="ECO:0007669"/>
    <property type="project" value="UniProtKB-KW"/>
</dbReference>
<evidence type="ECO:0000313" key="6">
    <source>
        <dbReference type="Proteomes" id="UP000198601"/>
    </source>
</evidence>
<keyword evidence="1" id="KW-0813">Transport</keyword>